<evidence type="ECO:0000313" key="7">
    <source>
        <dbReference type="EMBL" id="CAH1736441.1"/>
    </source>
</evidence>
<comment type="subcellular location">
    <subcellularLocation>
        <location evidence="1">Cytoplasm</location>
        <location evidence="1">Cytoskeleton</location>
        <location evidence="1">Microtubule organizing center</location>
        <location evidence="1">Centrosome</location>
    </subcellularLocation>
</comment>
<feature type="compositionally biased region" description="Polar residues" evidence="5">
    <location>
        <begin position="459"/>
        <end position="473"/>
    </location>
</feature>
<proteinExistence type="predicted"/>
<feature type="region of interest" description="Disordered" evidence="5">
    <location>
        <begin position="233"/>
        <end position="256"/>
    </location>
</feature>
<feature type="coiled-coil region" evidence="4">
    <location>
        <begin position="753"/>
        <end position="780"/>
    </location>
</feature>
<feature type="compositionally biased region" description="Basic and acidic residues" evidence="5">
    <location>
        <begin position="406"/>
        <end position="416"/>
    </location>
</feature>
<protein>
    <recommendedName>
        <fullName evidence="6">ALMS motif domain-containing protein</fullName>
    </recommendedName>
</protein>
<organism evidence="7 8">
    <name type="scientific">Aphis gossypii</name>
    <name type="common">Cotton aphid</name>
    <dbReference type="NCBI Taxonomy" id="80765"/>
    <lineage>
        <taxon>Eukaryota</taxon>
        <taxon>Metazoa</taxon>
        <taxon>Ecdysozoa</taxon>
        <taxon>Arthropoda</taxon>
        <taxon>Hexapoda</taxon>
        <taxon>Insecta</taxon>
        <taxon>Pterygota</taxon>
        <taxon>Neoptera</taxon>
        <taxon>Paraneoptera</taxon>
        <taxon>Hemiptera</taxon>
        <taxon>Sternorrhyncha</taxon>
        <taxon>Aphidomorpha</taxon>
        <taxon>Aphidoidea</taxon>
        <taxon>Aphididae</taxon>
        <taxon>Aphidini</taxon>
        <taxon>Aphis</taxon>
        <taxon>Aphis</taxon>
    </lineage>
</organism>
<evidence type="ECO:0000256" key="4">
    <source>
        <dbReference type="SAM" id="Coils"/>
    </source>
</evidence>
<dbReference type="AlphaFoldDB" id="A0A9P0JGD1"/>
<gene>
    <name evidence="7" type="ORF">APHIGO_LOCUS10189</name>
</gene>
<evidence type="ECO:0000259" key="6">
    <source>
        <dbReference type="Pfam" id="PF15309"/>
    </source>
</evidence>
<keyword evidence="3" id="KW-0206">Cytoskeleton</keyword>
<evidence type="ECO:0000256" key="3">
    <source>
        <dbReference type="ARBA" id="ARBA00023212"/>
    </source>
</evidence>
<feature type="compositionally biased region" description="Basic and acidic residues" evidence="5">
    <location>
        <begin position="239"/>
        <end position="248"/>
    </location>
</feature>
<feature type="region of interest" description="Disordered" evidence="5">
    <location>
        <begin position="549"/>
        <end position="582"/>
    </location>
</feature>
<dbReference type="InterPro" id="IPR029299">
    <property type="entry name" value="ALMS_motif"/>
</dbReference>
<dbReference type="Proteomes" id="UP001154329">
    <property type="component" value="Chromosome 4"/>
</dbReference>
<dbReference type="EMBL" id="OU899037">
    <property type="protein sequence ID" value="CAH1736441.1"/>
    <property type="molecule type" value="Genomic_DNA"/>
</dbReference>
<evidence type="ECO:0000256" key="5">
    <source>
        <dbReference type="SAM" id="MobiDB-lite"/>
    </source>
</evidence>
<feature type="domain" description="ALMS motif" evidence="6">
    <location>
        <begin position="733"/>
        <end position="848"/>
    </location>
</feature>
<keyword evidence="4" id="KW-0175">Coiled coil</keyword>
<evidence type="ECO:0000256" key="2">
    <source>
        <dbReference type="ARBA" id="ARBA00022490"/>
    </source>
</evidence>
<feature type="region of interest" description="Disordered" evidence="5">
    <location>
        <begin position="349"/>
        <end position="419"/>
    </location>
</feature>
<feature type="compositionally biased region" description="Low complexity" evidence="5">
    <location>
        <begin position="566"/>
        <end position="582"/>
    </location>
</feature>
<dbReference type="GO" id="GO:0005813">
    <property type="term" value="C:centrosome"/>
    <property type="evidence" value="ECO:0007669"/>
    <property type="project" value="UniProtKB-SubCell"/>
</dbReference>
<keyword evidence="2" id="KW-0963">Cytoplasm</keyword>
<keyword evidence="8" id="KW-1185">Reference proteome</keyword>
<evidence type="ECO:0000256" key="1">
    <source>
        <dbReference type="ARBA" id="ARBA00004300"/>
    </source>
</evidence>
<evidence type="ECO:0000313" key="8">
    <source>
        <dbReference type="Proteomes" id="UP001154329"/>
    </source>
</evidence>
<reference evidence="7" key="1">
    <citation type="submission" date="2022-02" db="EMBL/GenBank/DDBJ databases">
        <authorList>
            <person name="King R."/>
        </authorList>
    </citation>
    <scope>NUCLEOTIDE SEQUENCE</scope>
</reference>
<dbReference type="Pfam" id="PF15309">
    <property type="entry name" value="ALMS_motif"/>
    <property type="match status" value="1"/>
</dbReference>
<name>A0A9P0JGD1_APHGO</name>
<accession>A0A9P0JGD1</accession>
<feature type="region of interest" description="Disordered" evidence="5">
    <location>
        <begin position="459"/>
        <end position="484"/>
    </location>
</feature>
<feature type="compositionally biased region" description="Polar residues" evidence="5">
    <location>
        <begin position="371"/>
        <end position="391"/>
    </location>
</feature>
<reference evidence="7" key="2">
    <citation type="submission" date="2022-10" db="EMBL/GenBank/DDBJ databases">
        <authorList>
            <consortium name="ENA_rothamsted_submissions"/>
            <consortium name="culmorum"/>
            <person name="King R."/>
        </authorList>
    </citation>
    <scope>NUCLEOTIDE SEQUENCE</scope>
</reference>
<feature type="compositionally biased region" description="Low complexity" evidence="5">
    <location>
        <begin position="392"/>
        <end position="404"/>
    </location>
</feature>
<sequence>MSDPSDFESIISDITISPCSIDNTDDEKAIANGDNLALTISLTNNVVINTMNVDDTTTYDPSQHDIYLTDSDHSLLEVPKQLNASSPSSVCSTRPLEWDSGADVGYDITPQHQSQDMSTIERIAVSSLVYNTNSTPIDCQNRRIYTKTKSNSLINLNEIELSRGKKSTSLDVLKCTAEKSGTLPKCRSPMASSLSVSTVVHKLESLKTKCTNKSNEKNVSLIFNQQEKRFEKLSISSNKEQKSTESSKESNSTLGSADTAGSWVAKEFHNSTNNTTDRVNSFEYLPGNSYYNTRNDEQEDYSDKEIKQSTKMLVEAMKQNGLTNKFQRKEIFKEIIESFLKNYVQKDKDNSSSLKSLSDTDHTPHTPIRQDFTSQTSNTANTIVNNPTNNHSSTITFTSPITSSRYGDDVDSKYDESSLDSGRHINLQKCKVKKLYTSTNLQKQKDQSVQCTIQDTLTNSSKNENLKPSVSTKKNADLESISKNTRSKTNYKDVNKDFNKQMLWFQTNYMKTERENQMLWINSQISHLNNLKKLLNTHEELKKNWNTYKQKQTNSKAKLRKRLPISNSSSDVTTSTYTDSTISSKPVSVTSRSIETDNESSATICDHVHYKKGILVDEPNSLKKCCEKTLHCIKEKQNQNINKFKTAWSQTDSIIETKLKTNRKEKFQSGVFYTAECQLKPISRQSSISYDIIFKPTSRFSKEMDAGNDQIKQHNHSVSVACQTNKIPFKPKSSLQEYLMINRPDYICRANERQNILSNLASLRDKRKQLKRDMLITNNNENKIPPNPLAVKRIMSQSEMRKLTENKYRKCPEVKHKKVEIKRKEEYKTNKIMANIFNKRLQKKTLKGKVDLSNSVSVCSL</sequence>